<feature type="transmembrane region" description="Helical" evidence="1">
    <location>
        <begin position="19"/>
        <end position="37"/>
    </location>
</feature>
<protein>
    <submittedName>
        <fullName evidence="2">Heparan-alpha-glucosaminide N-acetyltransferase domain-containing protein</fullName>
    </submittedName>
</protein>
<dbReference type="Proteomes" id="UP001171916">
    <property type="component" value="Unassembled WGS sequence"/>
</dbReference>
<gene>
    <name evidence="2" type="ORF">QVH07_05040</name>
</gene>
<accession>A0ABT7YAG4</accession>
<comment type="caution">
    <text evidence="2">The sequence shown here is derived from an EMBL/GenBank/DDBJ whole genome shotgun (WGS) entry which is preliminary data.</text>
</comment>
<dbReference type="RefSeq" id="WP_289999059.1">
    <property type="nucleotide sequence ID" value="NZ_JAUEPH010000002.1"/>
</dbReference>
<evidence type="ECO:0000256" key="1">
    <source>
        <dbReference type="SAM" id="Phobius"/>
    </source>
</evidence>
<evidence type="ECO:0000313" key="2">
    <source>
        <dbReference type="EMBL" id="MDN3203498.1"/>
    </source>
</evidence>
<evidence type="ECO:0000313" key="3">
    <source>
        <dbReference type="Proteomes" id="UP001171916"/>
    </source>
</evidence>
<reference evidence="2" key="1">
    <citation type="submission" date="2023-06" db="EMBL/GenBank/DDBJ databases">
        <title>Robiginitalea aurantiacus sp. nov. and Algoriphagus sediminis sp. nov., isolated from coastal sediment.</title>
        <authorList>
            <person name="Zhou Z.Y."/>
            <person name="An J."/>
            <person name="Jia Y.W."/>
            <person name="Du Z.J."/>
        </authorList>
    </citation>
    <scope>NUCLEOTIDE SEQUENCE</scope>
    <source>
        <strain evidence="2">C2-7</strain>
    </source>
</reference>
<feature type="transmembrane region" description="Helical" evidence="1">
    <location>
        <begin position="311"/>
        <end position="329"/>
    </location>
</feature>
<keyword evidence="1" id="KW-1133">Transmembrane helix</keyword>
<dbReference type="PANTHER" id="PTHR31061:SF24">
    <property type="entry name" value="LD22376P"/>
    <property type="match status" value="1"/>
</dbReference>
<name>A0ABT7YAG4_9BACT</name>
<keyword evidence="1" id="KW-0812">Transmembrane</keyword>
<feature type="transmembrane region" description="Helical" evidence="1">
    <location>
        <begin position="209"/>
        <end position="227"/>
    </location>
</feature>
<sequence length="380" mass="42765">MSPADTLNPINKRYLALDVLRGMTIAFMIIVNTPGSWSSLYAPLAHASWHGFTPTDLVFPTFLFVVGNAMSFSMKKMQLMDGSAFYKKVFKRTFLIFLIGWLLNAFPFVEFTESGTSFIDLSEVRTFGVLQRIALAYCFAALVLYWGGEKFGWFFGGAALILYWAIMYFFGEGSDPYALETNAAIRLDLAVIGAERMYGGEGIPFDPEGILSTLPAIVNVLAGYIAGKAIQKWGNTVETVKRLLIAGVILVAGAYVWDLGFPINKKIWTSSYVLLTVGWDLILIAGLILIIEVWKKVKWTYFFEVFGRNPLILYVLSGVIITLFFMVKIGDQSLQGYIYQSAFTSWLSPKNASFLFAISYMLLIWLIGLWMDKRKIYIKV</sequence>
<feature type="transmembrane region" description="Helical" evidence="1">
    <location>
        <begin position="93"/>
        <end position="109"/>
    </location>
</feature>
<feature type="transmembrane region" description="Helical" evidence="1">
    <location>
        <begin position="57"/>
        <end position="73"/>
    </location>
</feature>
<proteinExistence type="predicted"/>
<organism evidence="2 3">
    <name type="scientific">Algoriphagus sediminis</name>
    <dbReference type="NCBI Taxonomy" id="3057113"/>
    <lineage>
        <taxon>Bacteria</taxon>
        <taxon>Pseudomonadati</taxon>
        <taxon>Bacteroidota</taxon>
        <taxon>Cytophagia</taxon>
        <taxon>Cytophagales</taxon>
        <taxon>Cyclobacteriaceae</taxon>
        <taxon>Algoriphagus</taxon>
    </lineage>
</organism>
<dbReference type="PANTHER" id="PTHR31061">
    <property type="entry name" value="LD22376P"/>
    <property type="match status" value="1"/>
</dbReference>
<keyword evidence="3" id="KW-1185">Reference proteome</keyword>
<feature type="transmembrane region" description="Helical" evidence="1">
    <location>
        <begin position="269"/>
        <end position="291"/>
    </location>
</feature>
<feature type="transmembrane region" description="Helical" evidence="1">
    <location>
        <begin position="129"/>
        <end position="146"/>
    </location>
</feature>
<keyword evidence="1" id="KW-0472">Membrane</keyword>
<feature type="transmembrane region" description="Helical" evidence="1">
    <location>
        <begin position="352"/>
        <end position="371"/>
    </location>
</feature>
<feature type="transmembrane region" description="Helical" evidence="1">
    <location>
        <begin position="153"/>
        <end position="171"/>
    </location>
</feature>
<dbReference type="EMBL" id="JAUEPH010000002">
    <property type="protein sequence ID" value="MDN3203498.1"/>
    <property type="molecule type" value="Genomic_DNA"/>
</dbReference>
<feature type="transmembrane region" description="Helical" evidence="1">
    <location>
        <begin position="239"/>
        <end position="257"/>
    </location>
</feature>